<dbReference type="Proteomes" id="UP001500359">
    <property type="component" value="Unassembled WGS sequence"/>
</dbReference>
<evidence type="ECO:0000256" key="11">
    <source>
        <dbReference type="ARBA" id="ARBA00023136"/>
    </source>
</evidence>
<keyword evidence="8" id="KW-0625">Polysaccharide transport</keyword>
<feature type="domain" description="SLBB" evidence="16">
    <location>
        <begin position="225"/>
        <end position="306"/>
    </location>
</feature>
<dbReference type="Pfam" id="PF22461">
    <property type="entry name" value="SLBB_2"/>
    <property type="match status" value="1"/>
</dbReference>
<keyword evidence="12" id="KW-0564">Palmitate</keyword>
<dbReference type="InterPro" id="IPR054765">
    <property type="entry name" value="SLBB_dom"/>
</dbReference>
<dbReference type="InterPro" id="IPR003715">
    <property type="entry name" value="Poly_export_N"/>
</dbReference>
<keyword evidence="13" id="KW-0998">Cell outer membrane</keyword>
<comment type="caution">
    <text evidence="17">The sequence shown here is derived from an EMBL/GenBank/DDBJ whole genome shotgun (WGS) entry which is preliminary data.</text>
</comment>
<evidence type="ECO:0000256" key="12">
    <source>
        <dbReference type="ARBA" id="ARBA00023139"/>
    </source>
</evidence>
<evidence type="ECO:0000256" key="2">
    <source>
        <dbReference type="ARBA" id="ARBA00009450"/>
    </source>
</evidence>
<dbReference type="Gene3D" id="3.10.560.10">
    <property type="entry name" value="Outer membrane lipoprotein wza domain like"/>
    <property type="match status" value="1"/>
</dbReference>
<accession>A0ABN1LIF0</accession>
<evidence type="ECO:0000256" key="1">
    <source>
        <dbReference type="ARBA" id="ARBA00004571"/>
    </source>
</evidence>
<evidence type="ECO:0000259" key="16">
    <source>
        <dbReference type="Pfam" id="PF22461"/>
    </source>
</evidence>
<keyword evidence="9" id="KW-0406">Ion transport</keyword>
<keyword evidence="10" id="KW-0626">Porin</keyword>
<comment type="similarity">
    <text evidence="2">Belongs to the BexD/CtrA/VexA family.</text>
</comment>
<dbReference type="PANTHER" id="PTHR33619">
    <property type="entry name" value="POLYSACCHARIDE EXPORT PROTEIN GFCE-RELATED"/>
    <property type="match status" value="1"/>
</dbReference>
<dbReference type="PROSITE" id="PS51257">
    <property type="entry name" value="PROKAR_LIPOPROTEIN"/>
    <property type="match status" value="1"/>
</dbReference>
<protein>
    <recommendedName>
        <fullName evidence="19">Polysaccharide export outer membrane protein</fullName>
    </recommendedName>
</protein>
<evidence type="ECO:0000256" key="10">
    <source>
        <dbReference type="ARBA" id="ARBA00023114"/>
    </source>
</evidence>
<keyword evidence="4" id="KW-1134">Transmembrane beta strand</keyword>
<dbReference type="InterPro" id="IPR049712">
    <property type="entry name" value="Poly_export"/>
</dbReference>
<comment type="subcellular location">
    <subcellularLocation>
        <location evidence="1">Cell outer membrane</location>
        <topology evidence="1">Multi-pass membrane protein</topology>
    </subcellularLocation>
</comment>
<evidence type="ECO:0000256" key="9">
    <source>
        <dbReference type="ARBA" id="ARBA00023065"/>
    </source>
</evidence>
<proteinExistence type="inferred from homology"/>
<dbReference type="Gene3D" id="3.30.1950.10">
    <property type="entry name" value="wza like domain"/>
    <property type="match status" value="1"/>
</dbReference>
<evidence type="ECO:0000256" key="7">
    <source>
        <dbReference type="ARBA" id="ARBA00022729"/>
    </source>
</evidence>
<evidence type="ECO:0000256" key="5">
    <source>
        <dbReference type="ARBA" id="ARBA00022597"/>
    </source>
</evidence>
<keyword evidence="6" id="KW-0812">Transmembrane</keyword>
<gene>
    <name evidence="17" type="ORF">GCM10009114_18590</name>
</gene>
<dbReference type="Pfam" id="PF02563">
    <property type="entry name" value="Poly_export"/>
    <property type="match status" value="1"/>
</dbReference>
<name>A0ABN1LIF0_9ALTE</name>
<organism evidence="17 18">
    <name type="scientific">Aliiglaciecola litoralis</name>
    <dbReference type="NCBI Taxonomy" id="582857"/>
    <lineage>
        <taxon>Bacteria</taxon>
        <taxon>Pseudomonadati</taxon>
        <taxon>Pseudomonadota</taxon>
        <taxon>Gammaproteobacteria</taxon>
        <taxon>Alteromonadales</taxon>
        <taxon>Alteromonadaceae</taxon>
        <taxon>Aliiglaciecola</taxon>
    </lineage>
</organism>
<evidence type="ECO:0000259" key="15">
    <source>
        <dbReference type="Pfam" id="PF02563"/>
    </source>
</evidence>
<sequence length="344" mass="38064">MRLNNVNFIKIIQLIFMSAFLLVLTACSSRSPIPMASAEKVLAATPAPSEPILKNGDVIDVGFVGSSDLIKTPYRIAAGDILRVDVMDHPSLSKERVVVLQDGYISVPLIGRIKAAQMGVDQLGEILRNAYKSEDIVKPKVVVSVEQSQDPITPLLQLVSRNGQYVPLRFIIGHSDTIDLPFIEPVNVQTTLSDLRRSIKQKYHEQYGERLYVMVRLLERAPPVVYVIGEVTRPGPVPYTMPYSPLMAVASAGGLIPTAESSDVRLFRRQADNTYLNWSIDLAARLDKGESASDQFELLPSDIIYVPKTGIAEANQFVEQYIRKMIPLQFGVGFSYSINDGSNN</sequence>
<evidence type="ECO:0000256" key="13">
    <source>
        <dbReference type="ARBA" id="ARBA00023237"/>
    </source>
</evidence>
<keyword evidence="11" id="KW-0472">Membrane</keyword>
<evidence type="ECO:0008006" key="19">
    <source>
        <dbReference type="Google" id="ProtNLM"/>
    </source>
</evidence>
<evidence type="ECO:0000313" key="17">
    <source>
        <dbReference type="EMBL" id="GAA0856478.1"/>
    </source>
</evidence>
<keyword evidence="14" id="KW-0449">Lipoprotein</keyword>
<reference evidence="17 18" key="1">
    <citation type="journal article" date="2019" name="Int. J. Syst. Evol. Microbiol.">
        <title>The Global Catalogue of Microorganisms (GCM) 10K type strain sequencing project: providing services to taxonomists for standard genome sequencing and annotation.</title>
        <authorList>
            <consortium name="The Broad Institute Genomics Platform"/>
            <consortium name="The Broad Institute Genome Sequencing Center for Infectious Disease"/>
            <person name="Wu L."/>
            <person name="Ma J."/>
        </authorList>
    </citation>
    <scope>NUCLEOTIDE SEQUENCE [LARGE SCALE GENOMIC DNA]</scope>
    <source>
        <strain evidence="17 18">JCM 15896</strain>
    </source>
</reference>
<dbReference type="EMBL" id="BAAAFD010000004">
    <property type="protein sequence ID" value="GAA0856478.1"/>
    <property type="molecule type" value="Genomic_DNA"/>
</dbReference>
<keyword evidence="18" id="KW-1185">Reference proteome</keyword>
<keyword evidence="7" id="KW-0732">Signal</keyword>
<evidence type="ECO:0000256" key="3">
    <source>
        <dbReference type="ARBA" id="ARBA00022448"/>
    </source>
</evidence>
<dbReference type="PANTHER" id="PTHR33619:SF3">
    <property type="entry name" value="POLYSACCHARIDE EXPORT PROTEIN GFCE-RELATED"/>
    <property type="match status" value="1"/>
</dbReference>
<feature type="domain" description="Polysaccharide export protein N-terminal" evidence="15">
    <location>
        <begin position="72"/>
        <end position="145"/>
    </location>
</feature>
<evidence type="ECO:0000313" key="18">
    <source>
        <dbReference type="Proteomes" id="UP001500359"/>
    </source>
</evidence>
<evidence type="ECO:0000256" key="4">
    <source>
        <dbReference type="ARBA" id="ARBA00022452"/>
    </source>
</evidence>
<evidence type="ECO:0000256" key="8">
    <source>
        <dbReference type="ARBA" id="ARBA00023047"/>
    </source>
</evidence>
<keyword evidence="5" id="KW-0762">Sugar transport</keyword>
<keyword evidence="3" id="KW-0813">Transport</keyword>
<evidence type="ECO:0000256" key="14">
    <source>
        <dbReference type="ARBA" id="ARBA00023288"/>
    </source>
</evidence>
<evidence type="ECO:0000256" key="6">
    <source>
        <dbReference type="ARBA" id="ARBA00022692"/>
    </source>
</evidence>